<evidence type="ECO:0000256" key="2">
    <source>
        <dbReference type="SAM" id="Phobius"/>
    </source>
</evidence>
<feature type="transmembrane region" description="Helical" evidence="2">
    <location>
        <begin position="548"/>
        <end position="570"/>
    </location>
</feature>
<gene>
    <name evidence="3" type="ORF">PMIN01_07246</name>
</gene>
<feature type="transmembrane region" description="Helical" evidence="2">
    <location>
        <begin position="512"/>
        <end position="542"/>
    </location>
</feature>
<feature type="compositionally biased region" description="Polar residues" evidence="1">
    <location>
        <begin position="448"/>
        <end position="477"/>
    </location>
</feature>
<name>A0A9P6GFI2_9PLEO</name>
<dbReference type="Proteomes" id="UP000756921">
    <property type="component" value="Unassembled WGS sequence"/>
</dbReference>
<dbReference type="OrthoDB" id="5427664at2759"/>
<feature type="transmembrane region" description="Helical" evidence="2">
    <location>
        <begin position="137"/>
        <end position="158"/>
    </location>
</feature>
<sequence length="645" mass="71513">MGDLCRKPDCSWLALPSLRDLEEPPELVPNPELSGVGVILGFSITAYLTVFLLMFHYLTVYDPRRIGEVARPHINPVDQGLLNFVRGKVTSWTPSRRFEYAMEKSVLILSDTQLVTGLAILIAGYSQLSCGIASYHWQILVYVAWFSSFTFLSAMAFLEGFFLANNSLRLIRVFFMCTMGALQIAALLPTGSRNWLDAAREAGPLYVGLSAECFYQQLSMTSYSKGGPRMWSMVFSVLVVGVSYVHTGIRLFDPTAKFSRKYFRAIPGSYVKGLLQFLEHRAACRGIRATIWTIPYLLAFAGYASVRAAYDVAESMLGEIIWLSFAIAWGSLKVWDTRSLVWVTQLDNGDIAFKNTYNDDDTWSFGQILPIVLLLLPILSMLQSYLDNDAKAQDAVRRESNLLITQDGKPLRTVGTAAVGSGTGTNDKQASSTHDVTSGGITRCNHRQPPSNTIRIDSTTPDENATPSAKVSSPPDSESQHPVCLPPNVLLAPVPRHPYPHLFAYHWYRDHVYLLVCQLLMIGCVILWVQGAIVSIVGISYILRSRLFLIWIFGFIPLSSLAHLAAWYLAASVVRRTDGAGEWLSGTGRYGCADGEGRRKWWMRMTRGRCVYYLLVAFLKGGLLTMTFLGSAVIAGPQNIDLGGG</sequence>
<evidence type="ECO:0000313" key="4">
    <source>
        <dbReference type="Proteomes" id="UP000756921"/>
    </source>
</evidence>
<feature type="transmembrane region" description="Helical" evidence="2">
    <location>
        <begin position="170"/>
        <end position="188"/>
    </location>
</feature>
<feature type="transmembrane region" description="Helical" evidence="2">
    <location>
        <begin position="610"/>
        <end position="635"/>
    </location>
</feature>
<protein>
    <submittedName>
        <fullName evidence="3">Uncharacterized protein</fullName>
    </submittedName>
</protein>
<feature type="transmembrane region" description="Helical" evidence="2">
    <location>
        <begin position="230"/>
        <end position="252"/>
    </location>
</feature>
<reference evidence="3" key="1">
    <citation type="journal article" date="2020" name="Mol. Plant Microbe Interact.">
        <title>Genome Sequence of the Biocontrol Agent Coniothyrium minitans strain Conio (IMI 134523).</title>
        <authorList>
            <person name="Patel D."/>
            <person name="Shittu T.A."/>
            <person name="Baroncelli R."/>
            <person name="Muthumeenakshi S."/>
            <person name="Osborne T.H."/>
            <person name="Janganan T.K."/>
            <person name="Sreenivasaprasad S."/>
        </authorList>
    </citation>
    <scope>NUCLEOTIDE SEQUENCE</scope>
    <source>
        <strain evidence="3">Conio</strain>
    </source>
</reference>
<dbReference type="InterPro" id="IPR053018">
    <property type="entry name" value="Elsinochrome_Biosynth-Asso"/>
</dbReference>
<dbReference type="PANTHER" id="PTHR37577:SF1">
    <property type="entry name" value="INTEGRAL MEMBRANE PROTEIN"/>
    <property type="match status" value="1"/>
</dbReference>
<feature type="region of interest" description="Disordered" evidence="1">
    <location>
        <begin position="414"/>
        <end position="482"/>
    </location>
</feature>
<feature type="compositionally biased region" description="Polar residues" evidence="1">
    <location>
        <begin position="426"/>
        <end position="440"/>
    </location>
</feature>
<comment type="caution">
    <text evidence="3">The sequence shown here is derived from an EMBL/GenBank/DDBJ whole genome shotgun (WGS) entry which is preliminary data.</text>
</comment>
<evidence type="ECO:0000256" key="1">
    <source>
        <dbReference type="SAM" id="MobiDB-lite"/>
    </source>
</evidence>
<organism evidence="3 4">
    <name type="scientific">Paraphaeosphaeria minitans</name>
    <dbReference type="NCBI Taxonomy" id="565426"/>
    <lineage>
        <taxon>Eukaryota</taxon>
        <taxon>Fungi</taxon>
        <taxon>Dikarya</taxon>
        <taxon>Ascomycota</taxon>
        <taxon>Pezizomycotina</taxon>
        <taxon>Dothideomycetes</taxon>
        <taxon>Pleosporomycetidae</taxon>
        <taxon>Pleosporales</taxon>
        <taxon>Massarineae</taxon>
        <taxon>Didymosphaeriaceae</taxon>
        <taxon>Paraphaeosphaeria</taxon>
    </lineage>
</organism>
<keyword evidence="2" id="KW-0472">Membrane</keyword>
<evidence type="ECO:0000313" key="3">
    <source>
        <dbReference type="EMBL" id="KAF9734343.1"/>
    </source>
</evidence>
<feature type="transmembrane region" description="Helical" evidence="2">
    <location>
        <begin position="106"/>
        <end position="125"/>
    </location>
</feature>
<keyword evidence="2" id="KW-1133">Transmembrane helix</keyword>
<dbReference type="AlphaFoldDB" id="A0A9P6GFI2"/>
<feature type="transmembrane region" description="Helical" evidence="2">
    <location>
        <begin position="363"/>
        <end position="382"/>
    </location>
</feature>
<proteinExistence type="predicted"/>
<keyword evidence="4" id="KW-1185">Reference proteome</keyword>
<accession>A0A9P6GFI2</accession>
<dbReference type="EMBL" id="WJXW01000007">
    <property type="protein sequence ID" value="KAF9734343.1"/>
    <property type="molecule type" value="Genomic_DNA"/>
</dbReference>
<feature type="transmembrane region" description="Helical" evidence="2">
    <location>
        <begin position="33"/>
        <end position="55"/>
    </location>
</feature>
<dbReference type="PANTHER" id="PTHR37577">
    <property type="entry name" value="INTEGRAL MEMBRANE PROTEIN"/>
    <property type="match status" value="1"/>
</dbReference>
<keyword evidence="2" id="KW-0812">Transmembrane</keyword>
<feature type="transmembrane region" description="Helical" evidence="2">
    <location>
        <begin position="289"/>
        <end position="310"/>
    </location>
</feature>